<name>F8P3N3_SERL9</name>
<feature type="compositionally biased region" description="Polar residues" evidence="1">
    <location>
        <begin position="380"/>
        <end position="420"/>
    </location>
</feature>
<accession>F8P3N3</accession>
<feature type="region of interest" description="Disordered" evidence="1">
    <location>
        <begin position="345"/>
        <end position="447"/>
    </location>
</feature>
<evidence type="ECO:0000256" key="1">
    <source>
        <dbReference type="SAM" id="MobiDB-lite"/>
    </source>
</evidence>
<dbReference type="GeneID" id="18815322"/>
<feature type="region of interest" description="Disordered" evidence="1">
    <location>
        <begin position="1"/>
        <end position="36"/>
    </location>
</feature>
<sequence length="469" mass="51443">MPPPVDDDVDNNNELSDSDVDNRNTPGSRKSRRPGIKWTADRTDRLLDWLEQNVEKRHLLFSDSQEDATKESRKKGQAKSSNMVLHGELAQYVFGVESDPTICATLKSDPARYTKAVDNHLSSLKKKYCQSCQELGRTGAGLTFEQLERNPKYMGPIGAITAKFKMFHCLHGSWRKIPSYNPFTTSSDAGQDHEVQAYNLLFSNTRGRGHTSHHDASDVASAMALDIPAQQQHYPVDTQTTSQLNLNYHPPNQQLHRLHSMPQYVNHHNSSHVDPSMTLSSVLSMPYGSSLTSLLSMTTDPNLFHSNASSLFPGAYHQSLSSLFWDNHSISSFESLFAKLQHDTLGQGQGQPVLPMSPLPQPQYQTSSISGALGMPLPMSPTSDNNNSGFSANQYPPSPTSSFFSDQSPASPASGQSNFFSNLPPTSTSPPVSPSIPASKKGKCPATSVNIRNALRNQLAASDKEAVQE</sequence>
<evidence type="ECO:0000313" key="3">
    <source>
        <dbReference type="Proteomes" id="UP000008064"/>
    </source>
</evidence>
<feature type="compositionally biased region" description="Acidic residues" evidence="1">
    <location>
        <begin position="1"/>
        <end position="19"/>
    </location>
</feature>
<dbReference type="KEGG" id="sla:SERLADRAFT_440150"/>
<organism evidence="3">
    <name type="scientific">Serpula lacrymans var. lacrymans (strain S7.9)</name>
    <name type="common">Dry rot fungus</name>
    <dbReference type="NCBI Taxonomy" id="578457"/>
    <lineage>
        <taxon>Eukaryota</taxon>
        <taxon>Fungi</taxon>
        <taxon>Dikarya</taxon>
        <taxon>Basidiomycota</taxon>
        <taxon>Agaricomycotina</taxon>
        <taxon>Agaricomycetes</taxon>
        <taxon>Agaricomycetidae</taxon>
        <taxon>Boletales</taxon>
        <taxon>Coniophorineae</taxon>
        <taxon>Serpulaceae</taxon>
        <taxon>Serpula</taxon>
    </lineage>
</organism>
<protein>
    <submittedName>
        <fullName evidence="2">Uncharacterized protein</fullName>
    </submittedName>
</protein>
<dbReference type="AlphaFoldDB" id="F8P3N3"/>
<dbReference type="RefSeq" id="XP_007320670.1">
    <property type="nucleotide sequence ID" value="XM_007320608.1"/>
</dbReference>
<reference evidence="3" key="1">
    <citation type="journal article" date="2011" name="Science">
        <title>The plant cell wall-decomposing machinery underlies the functional diversity of forest fungi.</title>
        <authorList>
            <person name="Eastwood D.C."/>
            <person name="Floudas D."/>
            <person name="Binder M."/>
            <person name="Majcherczyk A."/>
            <person name="Schneider P."/>
            <person name="Aerts A."/>
            <person name="Asiegbu F.O."/>
            <person name="Baker S.E."/>
            <person name="Barry K."/>
            <person name="Bendiksby M."/>
            <person name="Blumentritt M."/>
            <person name="Coutinho P.M."/>
            <person name="Cullen D."/>
            <person name="de Vries R.P."/>
            <person name="Gathman A."/>
            <person name="Goodell B."/>
            <person name="Henrissat B."/>
            <person name="Ihrmark K."/>
            <person name="Kauserud H."/>
            <person name="Kohler A."/>
            <person name="LaButti K."/>
            <person name="Lapidus A."/>
            <person name="Lavin J.L."/>
            <person name="Lee Y.-H."/>
            <person name="Lindquist E."/>
            <person name="Lilly W."/>
            <person name="Lucas S."/>
            <person name="Morin E."/>
            <person name="Murat C."/>
            <person name="Oguiza J.A."/>
            <person name="Park J."/>
            <person name="Pisabarro A.G."/>
            <person name="Riley R."/>
            <person name="Rosling A."/>
            <person name="Salamov A."/>
            <person name="Schmidt O."/>
            <person name="Schmutz J."/>
            <person name="Skrede I."/>
            <person name="Stenlid J."/>
            <person name="Wiebenga A."/>
            <person name="Xie X."/>
            <person name="Kuees U."/>
            <person name="Hibbett D.S."/>
            <person name="Hoffmeister D."/>
            <person name="Hoegberg N."/>
            <person name="Martin F."/>
            <person name="Grigoriev I.V."/>
            <person name="Watkinson S.C."/>
        </authorList>
    </citation>
    <scope>NUCLEOTIDE SEQUENCE [LARGE SCALE GENOMIC DNA]</scope>
    <source>
        <strain evidence="3">S7.9</strain>
    </source>
</reference>
<proteinExistence type="predicted"/>
<dbReference type="HOGENOM" id="CLU_592060_0_0_1"/>
<gene>
    <name evidence="2" type="ORF">SERLADRAFT_440150</name>
</gene>
<dbReference type="EMBL" id="GL945437">
    <property type="protein sequence ID" value="EGO22132.1"/>
    <property type="molecule type" value="Genomic_DNA"/>
</dbReference>
<evidence type="ECO:0000313" key="2">
    <source>
        <dbReference type="EMBL" id="EGO22132.1"/>
    </source>
</evidence>
<dbReference type="Proteomes" id="UP000008064">
    <property type="component" value="Unassembled WGS sequence"/>
</dbReference>
<dbReference type="OrthoDB" id="3182376at2759"/>